<protein>
    <submittedName>
        <fullName evidence="2">Uncharacterized protein</fullName>
    </submittedName>
</protein>
<gene>
    <name evidence="2" type="ORF">EV199_3859</name>
</gene>
<organism evidence="2 3">
    <name type="scientific">Pseudobacter ginsenosidimutans</name>
    <dbReference type="NCBI Taxonomy" id="661488"/>
    <lineage>
        <taxon>Bacteria</taxon>
        <taxon>Pseudomonadati</taxon>
        <taxon>Bacteroidota</taxon>
        <taxon>Chitinophagia</taxon>
        <taxon>Chitinophagales</taxon>
        <taxon>Chitinophagaceae</taxon>
        <taxon>Pseudobacter</taxon>
    </lineage>
</organism>
<keyword evidence="3" id="KW-1185">Reference proteome</keyword>
<evidence type="ECO:0000313" key="2">
    <source>
        <dbReference type="EMBL" id="RZS71946.1"/>
    </source>
</evidence>
<proteinExistence type="predicted"/>
<evidence type="ECO:0000313" key="3">
    <source>
        <dbReference type="Proteomes" id="UP000293874"/>
    </source>
</evidence>
<keyword evidence="1" id="KW-0175">Coiled coil</keyword>
<accession>A0A4Q7MSY2</accession>
<feature type="coiled-coil region" evidence="1">
    <location>
        <begin position="46"/>
        <end position="107"/>
    </location>
</feature>
<comment type="caution">
    <text evidence="2">The sequence shown here is derived from an EMBL/GenBank/DDBJ whole genome shotgun (WGS) entry which is preliminary data.</text>
</comment>
<reference evidence="2 3" key="1">
    <citation type="submission" date="2019-02" db="EMBL/GenBank/DDBJ databases">
        <title>Genomic Encyclopedia of Type Strains, Phase IV (KMG-IV): sequencing the most valuable type-strain genomes for metagenomic binning, comparative biology and taxonomic classification.</title>
        <authorList>
            <person name="Goeker M."/>
        </authorList>
    </citation>
    <scope>NUCLEOTIDE SEQUENCE [LARGE SCALE GENOMIC DNA]</scope>
    <source>
        <strain evidence="2 3">DSM 18116</strain>
    </source>
</reference>
<dbReference type="AlphaFoldDB" id="A0A4Q7MSY2"/>
<sequence length="488" mass="54961">MPLQAFNMRLQYLFLFLIMLLNGLNAKAQDETSAVGKITSFPTRFLDKLNKKSAELEDKLVASSEKALERLAKQEKKLKKKLARNDSAAAEQLFGNVEERYKQLQSKLQQPVKLNGRAGQYLPHLDTLKTSLNFLSQNNELLANSSEMTGKVKEALNSVKGLEGKFDQAADVKKYLRDRKQMLKEQLNRFGLTKELKKYNQQAYYYAEQVNSYKAMLEDPSKLEQKALELVKKIPAFQDFFKKHSELASLFRLPDNYGSTASLAGLQTRSSVQNLIQERIASAGPNATAMLQQNVQAAQAQLSGLKDKLNELGGMGNSEGDLPDFKPNNQKTKSFLQRLEYGTNLQSQRSNNYFPTTTDIGLSVGYKLNDKSVIGVGASYKVGWGQNIRNISVSSQGVGFRSFADYKIKGSFFASGGFEYNYQQPFSSVSIVRDLDSWQQSGLAGISKVVSLKSKMFKKTKIQLLWDFLSYSQRPQTQPLKFRVGYNF</sequence>
<dbReference type="Proteomes" id="UP000293874">
    <property type="component" value="Unassembled WGS sequence"/>
</dbReference>
<feature type="coiled-coil region" evidence="1">
    <location>
        <begin position="288"/>
        <end position="315"/>
    </location>
</feature>
<evidence type="ECO:0000256" key="1">
    <source>
        <dbReference type="SAM" id="Coils"/>
    </source>
</evidence>
<dbReference type="EMBL" id="SGXA01000002">
    <property type="protein sequence ID" value="RZS71946.1"/>
    <property type="molecule type" value="Genomic_DNA"/>
</dbReference>
<name>A0A4Q7MSY2_9BACT</name>